<dbReference type="PROSITE" id="PS51257">
    <property type="entry name" value="PROKAR_LIPOPROTEIN"/>
    <property type="match status" value="1"/>
</dbReference>
<comment type="cofactor">
    <cofactor evidence="1 12">
        <name>[4Fe-4S] cluster</name>
        <dbReference type="ChEBI" id="CHEBI:49883"/>
    </cofactor>
</comment>
<dbReference type="InterPro" id="IPR002912">
    <property type="entry name" value="ACT_dom"/>
</dbReference>
<dbReference type="GO" id="GO:0051539">
    <property type="term" value="F:4 iron, 4 sulfur cluster binding"/>
    <property type="evidence" value="ECO:0007669"/>
    <property type="project" value="UniProtKB-UniRule"/>
</dbReference>
<accession>A0A0B4S300</accession>
<reference evidence="15" key="2">
    <citation type="submission" date="2022-07" db="EMBL/GenBank/DDBJ databases">
        <title>Parvimonas micra travels from the subgingival sulcus of the human oral cavity to the colorectal adenocarcinoma.</title>
        <authorList>
            <person name="Conde-Perez K."/>
            <person name="Buetas E."/>
            <person name="Aja-Macaya P."/>
            <person name="Martin-De Arribas E."/>
            <person name="Iglesias-Corras I."/>
            <person name="Trigo-Tasende N."/>
            <person name="Nasser-Ali M."/>
            <person name="Estevez L.S."/>
            <person name="Rumbo-Feal S."/>
            <person name="Otero-Alen B."/>
            <person name="Noguera J.F."/>
            <person name="Concha A."/>
            <person name="Pardinas-Lopez S."/>
            <person name="Carda-Dieguez M."/>
            <person name="Gomez-Randulfe I."/>
            <person name="Martinez-Lago N."/>
            <person name="Ladra S."/>
            <person name="Aparicio L.A."/>
            <person name="Bou G."/>
            <person name="Mira A."/>
            <person name="Vallejo J.A."/>
            <person name="Poza M."/>
        </authorList>
    </citation>
    <scope>NUCLEOTIDE SEQUENCE</scope>
    <source>
        <strain evidence="15">PM102KC-G-1</strain>
    </source>
</reference>
<keyword evidence="9 11" id="KW-0456">Lyase</keyword>
<dbReference type="PANTHER" id="PTHR30182:SF12">
    <property type="entry name" value="L-SERINE DEHYDRATASE, BETA CHAIN-RELATED"/>
    <property type="match status" value="1"/>
</dbReference>
<evidence type="ECO:0000256" key="1">
    <source>
        <dbReference type="ARBA" id="ARBA00001966"/>
    </source>
</evidence>
<evidence type="ECO:0000256" key="4">
    <source>
        <dbReference type="ARBA" id="ARBA00022432"/>
    </source>
</evidence>
<sequence length="220" mass="24041">MKNYGLFDVIGPIMIGPSSSHTAGACRLGRISKIIYARDIKKVIFHLHGSFKNTYQGHGTDKALVGGILGFDTDDDRIRESLDIAKSRGIEFSFVPMDLLFAHPNTVKTEFIDPNGESFYVIGSSIGGGAIEITNINGVDVKFGGVYNTIILKYNDRYGMIAQVSTILAENKINIGSLVMNREDGVASAIMEIDGGIDEMAIYRISKLPDMLECMILKPL</sequence>
<dbReference type="GO" id="GO:0003941">
    <property type="term" value="F:L-serine ammonia-lyase activity"/>
    <property type="evidence" value="ECO:0007669"/>
    <property type="project" value="UniProtKB-UniRule"/>
</dbReference>
<dbReference type="Proteomes" id="UP001210690">
    <property type="component" value="Chromosome"/>
</dbReference>
<keyword evidence="6 11" id="KW-0479">Metal-binding</keyword>
<protein>
    <recommendedName>
        <fullName evidence="11">L-serine deaminase</fullName>
    </recommendedName>
</protein>
<evidence type="ECO:0000256" key="6">
    <source>
        <dbReference type="ARBA" id="ARBA00022723"/>
    </source>
</evidence>
<evidence type="ECO:0000256" key="12">
    <source>
        <dbReference type="RuleBase" id="RU366059"/>
    </source>
</evidence>
<evidence type="ECO:0000256" key="11">
    <source>
        <dbReference type="PIRNR" id="PIRNR036692"/>
    </source>
</evidence>
<evidence type="ECO:0000256" key="9">
    <source>
        <dbReference type="ARBA" id="ARBA00023239"/>
    </source>
</evidence>
<dbReference type="Pfam" id="PF03315">
    <property type="entry name" value="SDH_beta"/>
    <property type="match status" value="1"/>
</dbReference>
<evidence type="ECO:0000256" key="8">
    <source>
        <dbReference type="ARBA" id="ARBA00023014"/>
    </source>
</evidence>
<dbReference type="GO" id="GO:0006094">
    <property type="term" value="P:gluconeogenesis"/>
    <property type="evidence" value="ECO:0007669"/>
    <property type="project" value="UniProtKB-UniRule"/>
</dbReference>
<dbReference type="Gene3D" id="3.30.70.260">
    <property type="match status" value="1"/>
</dbReference>
<comment type="catalytic activity">
    <reaction evidence="10 11 12">
        <text>L-serine = pyruvate + NH4(+)</text>
        <dbReference type="Rhea" id="RHEA:19169"/>
        <dbReference type="ChEBI" id="CHEBI:15361"/>
        <dbReference type="ChEBI" id="CHEBI:28938"/>
        <dbReference type="ChEBI" id="CHEBI:33384"/>
        <dbReference type="EC" id="4.3.1.17"/>
    </reaction>
</comment>
<feature type="domain" description="ACT" evidence="13">
    <location>
        <begin position="149"/>
        <end position="220"/>
    </location>
</feature>
<keyword evidence="16" id="KW-1185">Reference proteome</keyword>
<dbReference type="InterPro" id="IPR051318">
    <property type="entry name" value="Fe-S_L-Ser"/>
</dbReference>
<reference evidence="14 16" key="1">
    <citation type="submission" date="2014-10" db="EMBL/GenBank/DDBJ databases">
        <title>Complete genome sequence of Parvimonas micra KCOM 1535 (= ChDC B708).</title>
        <authorList>
            <person name="Kook J.-K."/>
            <person name="Park S.-N."/>
            <person name="Lim Y.K."/>
            <person name="Roh H."/>
        </authorList>
    </citation>
    <scope>NUCLEOTIDE SEQUENCE [LARGE SCALE GENOMIC DNA]</scope>
    <source>
        <strain evidence="14">KCOM 1535</strain>
        <strain evidence="16">KCOM 1535 / ChDC B708</strain>
    </source>
</reference>
<dbReference type="PANTHER" id="PTHR30182">
    <property type="entry name" value="L-SERINE DEHYDRATASE"/>
    <property type="match status" value="1"/>
</dbReference>
<keyword evidence="4 11" id="KW-0312">Gluconeogenesis</keyword>
<organism evidence="14 16">
    <name type="scientific">Parvimonas micra</name>
    <dbReference type="NCBI Taxonomy" id="33033"/>
    <lineage>
        <taxon>Bacteria</taxon>
        <taxon>Bacillati</taxon>
        <taxon>Bacillota</taxon>
        <taxon>Tissierellia</taxon>
        <taxon>Tissierellales</taxon>
        <taxon>Peptoniphilaceae</taxon>
        <taxon>Parvimonas</taxon>
    </lineage>
</organism>
<dbReference type="InterPro" id="IPR029009">
    <property type="entry name" value="ASB_dom_sf"/>
</dbReference>
<dbReference type="Proteomes" id="UP000031386">
    <property type="component" value="Chromosome"/>
</dbReference>
<evidence type="ECO:0000313" key="14">
    <source>
        <dbReference type="EMBL" id="AIZ37016.1"/>
    </source>
</evidence>
<comment type="similarity">
    <text evidence="3 11 12">Belongs to the iron-sulfur dependent L-serine dehydratase family.</text>
</comment>
<evidence type="ECO:0000256" key="5">
    <source>
        <dbReference type="ARBA" id="ARBA00022485"/>
    </source>
</evidence>
<evidence type="ECO:0000256" key="2">
    <source>
        <dbReference type="ARBA" id="ARBA00004742"/>
    </source>
</evidence>
<dbReference type="SUPFAM" id="SSF55021">
    <property type="entry name" value="ACT-like"/>
    <property type="match status" value="1"/>
</dbReference>
<dbReference type="GO" id="GO:0046872">
    <property type="term" value="F:metal ion binding"/>
    <property type="evidence" value="ECO:0007669"/>
    <property type="project" value="UniProtKB-UniRule"/>
</dbReference>
<evidence type="ECO:0000256" key="3">
    <source>
        <dbReference type="ARBA" id="ARBA00008636"/>
    </source>
</evidence>
<dbReference type="OrthoDB" id="9813137at2"/>
<keyword evidence="7 11" id="KW-0408">Iron</keyword>
<evidence type="ECO:0000313" key="15">
    <source>
        <dbReference type="EMBL" id="WBB31125.1"/>
    </source>
</evidence>
<keyword evidence="8 11" id="KW-0411">Iron-sulfur</keyword>
<dbReference type="PIRSF" id="PIRSF036692">
    <property type="entry name" value="SDH_B"/>
    <property type="match status" value="1"/>
</dbReference>
<dbReference type="InterPro" id="IPR004643">
    <property type="entry name" value="Fe-S_L-Ser_bsu"/>
</dbReference>
<proteinExistence type="inferred from homology"/>
<dbReference type="Gene3D" id="3.30.1330.90">
    <property type="entry name" value="D-3-phosphoglycerate dehydrogenase, domain 3"/>
    <property type="match status" value="1"/>
</dbReference>
<evidence type="ECO:0000256" key="10">
    <source>
        <dbReference type="ARBA" id="ARBA00049406"/>
    </source>
</evidence>
<dbReference type="STRING" id="33033.NW74_06590"/>
<gene>
    <name evidence="15" type="primary">sdaAB</name>
    <name evidence="15" type="ORF">NM222_01200</name>
    <name evidence="14" type="ORF">NW74_06590</name>
</gene>
<dbReference type="UniPathway" id="UPA00138"/>
<evidence type="ECO:0000256" key="7">
    <source>
        <dbReference type="ARBA" id="ARBA00023004"/>
    </source>
</evidence>
<keyword evidence="5 11" id="KW-0004">4Fe-4S</keyword>
<evidence type="ECO:0000259" key="13">
    <source>
        <dbReference type="PROSITE" id="PS51671"/>
    </source>
</evidence>
<dbReference type="EMBL" id="CP009761">
    <property type="protein sequence ID" value="AIZ37016.1"/>
    <property type="molecule type" value="Genomic_DNA"/>
</dbReference>
<evidence type="ECO:0000313" key="16">
    <source>
        <dbReference type="Proteomes" id="UP000031386"/>
    </source>
</evidence>
<dbReference type="InterPro" id="IPR005131">
    <property type="entry name" value="Ser_deHydtase_bsu"/>
</dbReference>
<dbReference type="RefSeq" id="WP_041954570.1">
    <property type="nucleotide sequence ID" value="NZ_BHYQ01000004.1"/>
</dbReference>
<dbReference type="AlphaFoldDB" id="A0A0B4S300"/>
<comment type="pathway">
    <text evidence="2 11">Carbohydrate biosynthesis; gluconeogenesis.</text>
</comment>
<name>A0A0B4S300_9FIRM</name>
<dbReference type="KEGG" id="pmic:NW74_06590"/>
<dbReference type="InterPro" id="IPR045865">
    <property type="entry name" value="ACT-like_dom_sf"/>
</dbReference>
<dbReference type="NCBIfam" id="TIGR00719">
    <property type="entry name" value="sda_beta"/>
    <property type="match status" value="1"/>
</dbReference>
<dbReference type="SUPFAM" id="SSF143548">
    <property type="entry name" value="Serine metabolism enzymes domain"/>
    <property type="match status" value="1"/>
</dbReference>
<dbReference type="EMBL" id="CP101412">
    <property type="protein sequence ID" value="WBB31125.1"/>
    <property type="molecule type" value="Genomic_DNA"/>
</dbReference>
<dbReference type="PROSITE" id="PS51671">
    <property type="entry name" value="ACT"/>
    <property type="match status" value="1"/>
</dbReference>